<dbReference type="EMBL" id="PRBV01000016">
    <property type="protein sequence ID" value="RTJ78219.1"/>
    <property type="molecule type" value="Genomic_DNA"/>
</dbReference>
<keyword evidence="1" id="KW-0175">Coiled coil</keyword>
<feature type="transmembrane region" description="Helical" evidence="2">
    <location>
        <begin position="170"/>
        <end position="188"/>
    </location>
</feature>
<dbReference type="Proteomes" id="UP000288507">
    <property type="component" value="Unassembled WGS sequence"/>
</dbReference>
<comment type="caution">
    <text evidence="3">The sequence shown here is derived from an EMBL/GenBank/DDBJ whole genome shotgun (WGS) entry which is preliminary data.</text>
</comment>
<gene>
    <name evidence="3" type="ORF">C3H57_08965</name>
</gene>
<reference evidence="3 4" key="1">
    <citation type="journal article" date="2019" name="Appl. Environ. Microbiol.">
        <title>Population genetics and characterization of Campylobacter jejuni isolates in western jackdaws and game birds in Finland.</title>
        <authorList>
            <person name="Kovanen S."/>
            <person name="Rossi M."/>
            <person name="Pohja-Mykra M."/>
            <person name="Nieminen T."/>
            <person name="Raunio-Saarnisto M."/>
            <person name="Sauvala M."/>
            <person name="Fredriksson-Ahomaa M."/>
            <person name="Hanninen M.L."/>
            <person name="Kivisto R."/>
        </authorList>
    </citation>
    <scope>NUCLEOTIDE SEQUENCE [LARGE SCALE GENOMIC DNA]</scope>
    <source>
        <strain evidence="3 4">CB313</strain>
    </source>
</reference>
<organism evidence="3 4">
    <name type="scientific">Campylobacter jejuni</name>
    <dbReference type="NCBI Taxonomy" id="197"/>
    <lineage>
        <taxon>Bacteria</taxon>
        <taxon>Pseudomonadati</taxon>
        <taxon>Campylobacterota</taxon>
        <taxon>Epsilonproteobacteria</taxon>
        <taxon>Campylobacterales</taxon>
        <taxon>Campylobacteraceae</taxon>
        <taxon>Campylobacter</taxon>
    </lineage>
</organism>
<feature type="coiled-coil region" evidence="1">
    <location>
        <begin position="7"/>
        <end position="34"/>
    </location>
</feature>
<feature type="transmembrane region" description="Helical" evidence="2">
    <location>
        <begin position="231"/>
        <end position="251"/>
    </location>
</feature>
<evidence type="ECO:0000256" key="1">
    <source>
        <dbReference type="SAM" id="Coils"/>
    </source>
</evidence>
<accession>A0A430WHP3</accession>
<feature type="transmembrane region" description="Helical" evidence="2">
    <location>
        <begin position="209"/>
        <end position="225"/>
    </location>
</feature>
<keyword evidence="2" id="KW-0472">Membrane</keyword>
<keyword evidence="2" id="KW-0812">Transmembrane</keyword>
<evidence type="ECO:0000313" key="3">
    <source>
        <dbReference type="EMBL" id="RTJ78219.1"/>
    </source>
</evidence>
<evidence type="ECO:0000313" key="4">
    <source>
        <dbReference type="Proteomes" id="UP000288507"/>
    </source>
</evidence>
<dbReference type="AlphaFoldDB" id="A0A430WHP3"/>
<feature type="transmembrane region" description="Helical" evidence="2">
    <location>
        <begin position="263"/>
        <end position="287"/>
    </location>
</feature>
<sequence length="425" mass="50493">MEFKTLLNIKEKRLQECQELIKKLEKERSNYEITNCKNIKEINIKLEKLIKKEILFFENLEYEKFKNNPQEFDDLEDEIYFYFDLYMINISKPELKELEFNSKVEFKKYEERYEIRKDKKDFIKLSKSILQTSKDLFQVAILAGFSIIIFILILHSLQTKTIPFLDSQKATALAITGVLFGGIFSFFYMGIFSFSRELYKQYFKIPKRIPFIIYVASSIITFITLQKPNILLLISIVIVFIVANGALYFFGREYRISLNKIETFMLQTILIFIMYVSMIIVSIFIIIKSQEVNRIHLGIGHLIIFIFFSLQLCFKDFKSFKFFVLINTIILFLSIMFLNENITSYLKIGNFKVEEMTLSKNKIVKNKLLDNNISFIENEEGLKVKDLYILSDAKDVYYIQSKKEENKKLKKPFPIDKKYVLDKDF</sequence>
<proteinExistence type="predicted"/>
<protein>
    <submittedName>
        <fullName evidence="3">Uncharacterized protein</fullName>
    </submittedName>
</protein>
<feature type="transmembrane region" description="Helical" evidence="2">
    <location>
        <begin position="136"/>
        <end position="158"/>
    </location>
</feature>
<feature type="transmembrane region" description="Helical" evidence="2">
    <location>
        <begin position="320"/>
        <end position="338"/>
    </location>
</feature>
<evidence type="ECO:0000256" key="2">
    <source>
        <dbReference type="SAM" id="Phobius"/>
    </source>
</evidence>
<name>A0A430WHP3_CAMJU</name>
<keyword evidence="2" id="KW-1133">Transmembrane helix</keyword>
<feature type="transmembrane region" description="Helical" evidence="2">
    <location>
        <begin position="293"/>
        <end position="313"/>
    </location>
</feature>